<evidence type="ECO:0000313" key="4">
    <source>
        <dbReference type="Proteomes" id="UP000273083"/>
    </source>
</evidence>
<feature type="transmembrane region" description="Helical" evidence="1">
    <location>
        <begin position="140"/>
        <end position="157"/>
    </location>
</feature>
<proteinExistence type="predicted"/>
<evidence type="ECO:0000313" key="3">
    <source>
        <dbReference type="EMBL" id="ROR27488.1"/>
    </source>
</evidence>
<protein>
    <submittedName>
        <fullName evidence="3">VanZ like protein</fullName>
    </submittedName>
</protein>
<keyword evidence="4" id="KW-1185">Reference proteome</keyword>
<reference evidence="3 4" key="1">
    <citation type="submission" date="2018-11" db="EMBL/GenBank/DDBJ databases">
        <title>Genomic Encyclopedia of Type Strains, Phase IV (KMG-IV): sequencing the most valuable type-strain genomes for metagenomic binning, comparative biology and taxonomic classification.</title>
        <authorList>
            <person name="Goeker M."/>
        </authorList>
    </citation>
    <scope>NUCLEOTIDE SEQUENCE [LARGE SCALE GENOMIC DNA]</scope>
    <source>
        <strain evidence="3 4">DSM 26537</strain>
    </source>
</reference>
<name>A0A3N1XMR7_9FIRM</name>
<keyword evidence="1" id="KW-0812">Transmembrane</keyword>
<dbReference type="AlphaFoldDB" id="A0A3N1XMR7"/>
<dbReference type="RefSeq" id="WP_207667780.1">
    <property type="nucleotide sequence ID" value="NZ_RJVG01000006.1"/>
</dbReference>
<gene>
    <name evidence="3" type="ORF">EDD66_106185</name>
</gene>
<feature type="transmembrane region" description="Helical" evidence="1">
    <location>
        <begin position="7"/>
        <end position="25"/>
    </location>
</feature>
<evidence type="ECO:0000256" key="1">
    <source>
        <dbReference type="SAM" id="Phobius"/>
    </source>
</evidence>
<feature type="domain" description="VanZ-like" evidence="2">
    <location>
        <begin position="79"/>
        <end position="210"/>
    </location>
</feature>
<dbReference type="PANTHER" id="PTHR36834:SF2">
    <property type="entry name" value="MEMBRANE PROTEIN"/>
    <property type="match status" value="1"/>
</dbReference>
<dbReference type="InterPro" id="IPR053150">
    <property type="entry name" value="Teicoplanin_resist-assoc"/>
</dbReference>
<dbReference type="PANTHER" id="PTHR36834">
    <property type="entry name" value="MEMBRANE PROTEIN-RELATED"/>
    <property type="match status" value="1"/>
</dbReference>
<accession>A0A3N1XMR7</accession>
<dbReference type="Pfam" id="PF04892">
    <property type="entry name" value="VanZ"/>
    <property type="match status" value="1"/>
</dbReference>
<feature type="transmembrane region" description="Helical" evidence="1">
    <location>
        <begin position="70"/>
        <end position="92"/>
    </location>
</feature>
<evidence type="ECO:0000259" key="2">
    <source>
        <dbReference type="Pfam" id="PF04892"/>
    </source>
</evidence>
<comment type="caution">
    <text evidence="3">The sequence shown here is derived from an EMBL/GenBank/DDBJ whole genome shotgun (WGS) entry which is preliminary data.</text>
</comment>
<dbReference type="InterPro" id="IPR006976">
    <property type="entry name" value="VanZ-like"/>
</dbReference>
<feature type="transmembrane region" description="Helical" evidence="1">
    <location>
        <begin position="195"/>
        <end position="211"/>
    </location>
</feature>
<organism evidence="3 4">
    <name type="scientific">Mobilisporobacter senegalensis</name>
    <dbReference type="NCBI Taxonomy" id="1329262"/>
    <lineage>
        <taxon>Bacteria</taxon>
        <taxon>Bacillati</taxon>
        <taxon>Bacillota</taxon>
        <taxon>Clostridia</taxon>
        <taxon>Lachnospirales</taxon>
        <taxon>Lachnospiraceae</taxon>
        <taxon>Mobilisporobacter</taxon>
    </lineage>
</organism>
<sequence>MNIIKKSIVLITGLVFLLSGTWFLLRNIILGSFNVLYYRLVPRGIGPLLFIVGISILIIGIGIEHKMKRLINITISISFIFYLFELVFVLFFEPRGYLSGMILLDYIKQSSNVIPFKNISTYARALFDGSMNMDIPLTNLFGNLLLFLPMGVYFPYCIKKANKISVYCICMIIILFIIEIVQLITRRGIFDIDDIILRILGAFIGFTIYKSKAVQNILNW</sequence>
<dbReference type="EMBL" id="RJVG01000006">
    <property type="protein sequence ID" value="ROR27488.1"/>
    <property type="molecule type" value="Genomic_DNA"/>
</dbReference>
<feature type="transmembrane region" description="Helical" evidence="1">
    <location>
        <begin position="45"/>
        <end position="63"/>
    </location>
</feature>
<keyword evidence="1" id="KW-0472">Membrane</keyword>
<feature type="transmembrane region" description="Helical" evidence="1">
    <location>
        <begin position="164"/>
        <end position="183"/>
    </location>
</feature>
<keyword evidence="1" id="KW-1133">Transmembrane helix</keyword>
<dbReference type="Proteomes" id="UP000273083">
    <property type="component" value="Unassembled WGS sequence"/>
</dbReference>